<evidence type="ECO:0000256" key="1">
    <source>
        <dbReference type="SAM" id="MobiDB-lite"/>
    </source>
</evidence>
<sequence length="105" mass="12055">MKGRRVWLLHIHTSHFRVIEPGTSRVAIDLLKISTSAWHCPRSQVVMWPQHWEEKQGRAGKNMTGQRTSVAAPPSWQHLSPQQADIITSLIITNLYHQQSTLPTR</sequence>
<evidence type="ECO:0000313" key="3">
    <source>
        <dbReference type="Proteomes" id="UP001286313"/>
    </source>
</evidence>
<organism evidence="2 3">
    <name type="scientific">Petrolisthes cinctipes</name>
    <name type="common">Flat porcelain crab</name>
    <dbReference type="NCBI Taxonomy" id="88211"/>
    <lineage>
        <taxon>Eukaryota</taxon>
        <taxon>Metazoa</taxon>
        <taxon>Ecdysozoa</taxon>
        <taxon>Arthropoda</taxon>
        <taxon>Crustacea</taxon>
        <taxon>Multicrustacea</taxon>
        <taxon>Malacostraca</taxon>
        <taxon>Eumalacostraca</taxon>
        <taxon>Eucarida</taxon>
        <taxon>Decapoda</taxon>
        <taxon>Pleocyemata</taxon>
        <taxon>Anomura</taxon>
        <taxon>Galatheoidea</taxon>
        <taxon>Porcellanidae</taxon>
        <taxon>Petrolisthes</taxon>
    </lineage>
</organism>
<dbReference type="AlphaFoldDB" id="A0AAE1BQI8"/>
<keyword evidence="3" id="KW-1185">Reference proteome</keyword>
<dbReference type="EMBL" id="JAWQEG010006866">
    <property type="protein sequence ID" value="KAK3853689.1"/>
    <property type="molecule type" value="Genomic_DNA"/>
</dbReference>
<reference evidence="2" key="1">
    <citation type="submission" date="2023-10" db="EMBL/GenBank/DDBJ databases">
        <title>Genome assemblies of two species of porcelain crab, Petrolisthes cinctipes and Petrolisthes manimaculis (Anomura: Porcellanidae).</title>
        <authorList>
            <person name="Angst P."/>
        </authorList>
    </citation>
    <scope>NUCLEOTIDE SEQUENCE</scope>
    <source>
        <strain evidence="2">PB745_01</strain>
        <tissue evidence="2">Gill</tissue>
    </source>
</reference>
<gene>
    <name evidence="2" type="ORF">Pcinc_039780</name>
</gene>
<feature type="region of interest" description="Disordered" evidence="1">
    <location>
        <begin position="55"/>
        <end position="76"/>
    </location>
</feature>
<comment type="caution">
    <text evidence="2">The sequence shown here is derived from an EMBL/GenBank/DDBJ whole genome shotgun (WGS) entry which is preliminary data.</text>
</comment>
<protein>
    <submittedName>
        <fullName evidence="2">Uncharacterized protein</fullName>
    </submittedName>
</protein>
<accession>A0AAE1BQI8</accession>
<evidence type="ECO:0000313" key="2">
    <source>
        <dbReference type="EMBL" id="KAK3853689.1"/>
    </source>
</evidence>
<proteinExistence type="predicted"/>
<dbReference type="Proteomes" id="UP001286313">
    <property type="component" value="Unassembled WGS sequence"/>
</dbReference>
<name>A0AAE1BQI8_PETCI</name>